<keyword evidence="6" id="KW-0067">ATP-binding</keyword>
<comment type="subcellular location">
    <subcellularLocation>
        <location evidence="1">Nucleus</location>
    </subcellularLocation>
</comment>
<dbReference type="InterPro" id="IPR038718">
    <property type="entry name" value="SNF2-like_sf"/>
</dbReference>
<feature type="compositionally biased region" description="Acidic residues" evidence="11">
    <location>
        <begin position="526"/>
        <end position="537"/>
    </location>
</feature>
<evidence type="ECO:0000313" key="15">
    <source>
        <dbReference type="EMBL" id="KAF1800970.1"/>
    </source>
</evidence>
<dbReference type="Gene3D" id="1.20.120.850">
    <property type="entry name" value="SWI2/SNF2 ATPases, N-terminal domain"/>
    <property type="match status" value="1"/>
</dbReference>
<dbReference type="CDD" id="cd18003">
    <property type="entry name" value="DEXQc_SRCAP"/>
    <property type="match status" value="1"/>
</dbReference>
<evidence type="ECO:0000256" key="6">
    <source>
        <dbReference type="ARBA" id="ARBA00022840"/>
    </source>
</evidence>
<dbReference type="GO" id="GO:0042393">
    <property type="term" value="F:histone binding"/>
    <property type="evidence" value="ECO:0007669"/>
    <property type="project" value="TreeGrafter"/>
</dbReference>
<dbReference type="GO" id="GO:0016887">
    <property type="term" value="F:ATP hydrolysis activity"/>
    <property type="evidence" value="ECO:0007669"/>
    <property type="project" value="TreeGrafter"/>
</dbReference>
<dbReference type="PROSITE" id="PS51192">
    <property type="entry name" value="HELICASE_ATP_BIND_1"/>
    <property type="match status" value="1"/>
</dbReference>
<organism evidence="15 16">
    <name type="scientific">Mucor circinelloides f. lusitanicus</name>
    <name type="common">Mucor racemosus var. lusitanicus</name>
    <dbReference type="NCBI Taxonomy" id="29924"/>
    <lineage>
        <taxon>Eukaryota</taxon>
        <taxon>Fungi</taxon>
        <taxon>Fungi incertae sedis</taxon>
        <taxon>Mucoromycota</taxon>
        <taxon>Mucoromycotina</taxon>
        <taxon>Mucoromycetes</taxon>
        <taxon>Mucorales</taxon>
        <taxon>Mucorineae</taxon>
        <taxon>Mucoraceae</taxon>
        <taxon>Mucor</taxon>
    </lineage>
</organism>
<dbReference type="InterPro" id="IPR014001">
    <property type="entry name" value="Helicase_ATP-bd"/>
</dbReference>
<dbReference type="Proteomes" id="UP000469890">
    <property type="component" value="Unassembled WGS sequence"/>
</dbReference>
<dbReference type="InterPro" id="IPR049730">
    <property type="entry name" value="SNF2/RAD54-like_C"/>
</dbReference>
<dbReference type="FunFam" id="3.40.50.10810:FF:000005">
    <property type="entry name" value="Photoperiod-independent early flowering 1"/>
    <property type="match status" value="1"/>
</dbReference>
<dbReference type="InterPro" id="IPR001650">
    <property type="entry name" value="Helicase_C-like"/>
</dbReference>
<dbReference type="InterPro" id="IPR000330">
    <property type="entry name" value="SNF2_N"/>
</dbReference>
<dbReference type="EMBL" id="JAAECE010000005">
    <property type="protein sequence ID" value="KAF1800970.1"/>
    <property type="molecule type" value="Genomic_DNA"/>
</dbReference>
<proteinExistence type="inferred from homology"/>
<dbReference type="SMART" id="SM00573">
    <property type="entry name" value="HSA"/>
    <property type="match status" value="1"/>
</dbReference>
<dbReference type="GO" id="GO:0005524">
    <property type="term" value="F:ATP binding"/>
    <property type="evidence" value="ECO:0007669"/>
    <property type="project" value="UniProtKB-KW"/>
</dbReference>
<feature type="compositionally biased region" description="Acidic residues" evidence="11">
    <location>
        <begin position="546"/>
        <end position="556"/>
    </location>
</feature>
<dbReference type="Pfam" id="PF00176">
    <property type="entry name" value="SNF2-rel_dom"/>
    <property type="match status" value="1"/>
</dbReference>
<evidence type="ECO:0000256" key="7">
    <source>
        <dbReference type="ARBA" id="ARBA00022853"/>
    </source>
</evidence>
<keyword evidence="5" id="KW-0347">Helicase</keyword>
<dbReference type="InterPro" id="IPR014012">
    <property type="entry name" value="HSA_dom"/>
</dbReference>
<feature type="compositionally biased region" description="Low complexity" evidence="11">
    <location>
        <begin position="1"/>
        <end position="10"/>
    </location>
</feature>
<dbReference type="CDD" id="cd18793">
    <property type="entry name" value="SF2_C_SNF"/>
    <property type="match status" value="1"/>
</dbReference>
<feature type="region of interest" description="Disordered" evidence="11">
    <location>
        <begin position="1396"/>
        <end position="1487"/>
    </location>
</feature>
<evidence type="ECO:0000256" key="9">
    <source>
        <dbReference type="ARBA" id="ARBA00023159"/>
    </source>
</evidence>
<dbReference type="GO" id="GO:0000812">
    <property type="term" value="C:Swr1 complex"/>
    <property type="evidence" value="ECO:0007669"/>
    <property type="project" value="TreeGrafter"/>
</dbReference>
<dbReference type="SUPFAM" id="SSF52540">
    <property type="entry name" value="P-loop containing nucleoside triphosphate hydrolases"/>
    <property type="match status" value="2"/>
</dbReference>
<evidence type="ECO:0000313" key="16">
    <source>
        <dbReference type="Proteomes" id="UP000469890"/>
    </source>
</evidence>
<dbReference type="Gene3D" id="3.40.50.300">
    <property type="entry name" value="P-loop containing nucleotide triphosphate hydrolases"/>
    <property type="match status" value="1"/>
</dbReference>
<feature type="domain" description="HSA" evidence="14">
    <location>
        <begin position="244"/>
        <end position="316"/>
    </location>
</feature>
<feature type="compositionally biased region" description="Polar residues" evidence="11">
    <location>
        <begin position="566"/>
        <end position="588"/>
    </location>
</feature>
<keyword evidence="8" id="KW-0238">DNA-binding</keyword>
<comment type="caution">
    <text evidence="15">The sequence shown here is derived from an EMBL/GenBank/DDBJ whole genome shotgun (WGS) entry which is preliminary data.</text>
</comment>
<evidence type="ECO:0000256" key="2">
    <source>
        <dbReference type="ARBA" id="ARBA00009220"/>
    </source>
</evidence>
<dbReference type="Gene3D" id="3.40.50.10810">
    <property type="entry name" value="Tandem AAA-ATPase domain"/>
    <property type="match status" value="1"/>
</dbReference>
<dbReference type="Pfam" id="PF07529">
    <property type="entry name" value="HSA"/>
    <property type="match status" value="1"/>
</dbReference>
<dbReference type="InterPro" id="IPR027417">
    <property type="entry name" value="P-loop_NTPase"/>
</dbReference>
<feature type="region of interest" description="Disordered" evidence="11">
    <location>
        <begin position="393"/>
        <end position="509"/>
    </location>
</feature>
<evidence type="ECO:0000259" key="14">
    <source>
        <dbReference type="PROSITE" id="PS51204"/>
    </source>
</evidence>
<evidence type="ECO:0000256" key="4">
    <source>
        <dbReference type="ARBA" id="ARBA00022801"/>
    </source>
</evidence>
<keyword evidence="9" id="KW-0010">Activator</keyword>
<feature type="compositionally biased region" description="Acidic residues" evidence="11">
    <location>
        <begin position="407"/>
        <end position="426"/>
    </location>
</feature>
<feature type="compositionally biased region" description="Acidic residues" evidence="11">
    <location>
        <begin position="1464"/>
        <end position="1482"/>
    </location>
</feature>
<name>A0A8H4BF41_MUCCL</name>
<dbReference type="SMART" id="SM00490">
    <property type="entry name" value="HELICc"/>
    <property type="match status" value="1"/>
</dbReference>
<dbReference type="PROSITE" id="PS51194">
    <property type="entry name" value="HELICASE_CTER"/>
    <property type="match status" value="1"/>
</dbReference>
<dbReference type="GO" id="GO:0004386">
    <property type="term" value="F:helicase activity"/>
    <property type="evidence" value="ECO:0007669"/>
    <property type="project" value="UniProtKB-KW"/>
</dbReference>
<feature type="compositionally biased region" description="Low complexity" evidence="11">
    <location>
        <begin position="1402"/>
        <end position="1419"/>
    </location>
</feature>
<dbReference type="PANTHER" id="PTHR45685">
    <property type="entry name" value="HELICASE SRCAP-RELATED"/>
    <property type="match status" value="1"/>
</dbReference>
<dbReference type="InterPro" id="IPR050520">
    <property type="entry name" value="INO80/SWR1_helicase"/>
</dbReference>
<accession>A0A8H4BF41</accession>
<evidence type="ECO:0000256" key="11">
    <source>
        <dbReference type="SAM" id="MobiDB-lite"/>
    </source>
</evidence>
<dbReference type="PANTHER" id="PTHR45685:SF1">
    <property type="entry name" value="HELICASE SRCAP"/>
    <property type="match status" value="1"/>
</dbReference>
<keyword evidence="7" id="KW-0156">Chromatin regulator</keyword>
<evidence type="ECO:0000256" key="8">
    <source>
        <dbReference type="ARBA" id="ARBA00023125"/>
    </source>
</evidence>
<evidence type="ECO:0000256" key="1">
    <source>
        <dbReference type="ARBA" id="ARBA00004123"/>
    </source>
</evidence>
<dbReference type="SMART" id="SM00487">
    <property type="entry name" value="DEXDc"/>
    <property type="match status" value="1"/>
</dbReference>
<feature type="compositionally biased region" description="Acidic residues" evidence="11">
    <location>
        <begin position="1428"/>
        <end position="1447"/>
    </location>
</feature>
<dbReference type="PROSITE" id="PS51204">
    <property type="entry name" value="HSA"/>
    <property type="match status" value="1"/>
</dbReference>
<sequence length="1514" mass="174447">MKQLEQQQQQRLKRKRPEPVRRAPAMPLYKNAKIKLMPKPTTSIDQQKNDLIARRLSQMEKLQQNHDKSVKELYHLELFQNMLDYNPKTFINDVRYNQYVEDYDLWKSTKSKEPFVSSAQDPSLIDLLQSAIYESIHTIPNAHNAPHASAGSIGSSTSSSLALAPIVNTISTGTGLRRQNRQFATLDDYMNSYVSIDENEDITPEACAALVEKELVVRRKINALKARGGLSTPDLKEIANRRPQQHNAHKHTPPLHHENLLSDMVTVSRNFQLNHRYKRNAARRCAKAIERYWDNIRTHDERIQKEEKKRIVRLAKWTSNQVKKKWKVVERVCEARLKEVLKEQQAEEGRRHLELILEHSEQMLNVRNEELRQQQKPTAAHTEPDDDAMWQDDQADEEEEKDHMIEEDPEESEDDETALKELEDDQNLTVEELMAKYHAMRQDEQTQSETDATQLDEEEDLESDMSSSVAAAEDAEFSNVSDAEDIPIEDDGQSEDDDEELNALNDDANLTVEQLIQKYNYSIGNDADDEEEEEQEEGSGKRSLEPETDSMSIDEEPATKRLRLSPSPNEESTLAQLNDETDNKQAAQSTETAVATTNNSNSSNFNTPIPFLLRGTLREYQHVGLDWLASLYNNGLNGILADEMGLGKTIQTIALLAYLACEKQVWGPHLVVVPTSVILNWEMEFKKWLPGFKIMTYYGSPKQRKEKRVGWSKENAFHVCITSYQLVLQDQNMFRRKAWQYLILDEAHHIKNFRSQRWQVLLNFNSKRRLLLTGTPLQNNLMELWSLLYFLMPNGVSQDMPIGFANLKEFQEWFSHPVDRMIENNNGQQPGMDEESRAAIQKLHTVLRPYLLRRLKADVEKQMPEKHEHIVYCRLSKRQRYLYDDFMGRGKTRETLASGNFLSIINCLMQLRKVCNHPDLFEERPILTSFAMEDQVQFNGQCLETLIRRRLPLTTARDQLNLGFLNLVITDANQNKVLSQTVADDTLRLEATKHIMAEIAHHQKRISVAESRAVTSTSHYHDLKRYAKYREMQMHIHAASRWQMIHYVNHFRCAQRPLYDANLLALLSPTLKYMFSHNPKQYLDQCEAVHHAVSSYKDRINNNAHILEQFGFVTPKVVMNVDKRTVQPWQPPSDSTQMQLLRSATSVENDIFHPIESRLSIAFPDKRLLQYDCGKLQKLDQLLRTLAAGGHRALIFTQMTRVLDVLETFLNMHGYRYLRLDGATKVEQRQVMTEHFNSDKRIMCFILSTRSGGLGINLTGADTVIFYDSDWNPSMDKQCQDRAHRIGQTRDVHIYRFVTEFTIEENIFKKANQKRMLDNVIIQEGDFTDDYFNKNEWWKDLPEVVGSGSAIQSSSSTKAIDYEQALLQAEDESDAAAAIAARKELNMDENEFDENRQMMSDTPSAPASPFTPTPSATPTRQASVCNETEAEAEEEDDDDEEGQDVVMEEAAPSDLPTSAPVQQEEVEGQDDDADDDDDDDDMQLNVGHVDQYMLQFWEREMVGTNLGFGGFPDE</sequence>
<evidence type="ECO:0000256" key="10">
    <source>
        <dbReference type="ARBA" id="ARBA00023242"/>
    </source>
</evidence>
<feature type="domain" description="Helicase ATP-binding" evidence="12">
    <location>
        <begin position="629"/>
        <end position="794"/>
    </location>
</feature>
<feature type="region of interest" description="Disordered" evidence="11">
    <location>
        <begin position="525"/>
        <end position="601"/>
    </location>
</feature>
<feature type="compositionally biased region" description="Acidic residues" evidence="11">
    <location>
        <begin position="454"/>
        <end position="463"/>
    </location>
</feature>
<keyword evidence="4" id="KW-0378">Hydrolase</keyword>
<evidence type="ECO:0000256" key="5">
    <source>
        <dbReference type="ARBA" id="ARBA00022806"/>
    </source>
</evidence>
<reference evidence="15 16" key="1">
    <citation type="submission" date="2019-09" db="EMBL/GenBank/DDBJ databases">
        <authorList>
            <consortium name="DOE Joint Genome Institute"/>
            <person name="Mondo S.J."/>
            <person name="Navarro-Mendoza M.I."/>
            <person name="Perez-Arques C."/>
            <person name="Panchal S."/>
            <person name="Nicolas F.E."/>
            <person name="Ganguly P."/>
            <person name="Pangilinan J."/>
            <person name="Grigoriev I."/>
            <person name="Heitman J."/>
            <person name="Sanya K."/>
            <person name="Garre V."/>
        </authorList>
    </citation>
    <scope>NUCLEOTIDE SEQUENCE [LARGE SCALE GENOMIC DNA]</scope>
    <source>
        <strain evidence="15 16">MU402</strain>
    </source>
</reference>
<feature type="compositionally biased region" description="Acidic residues" evidence="11">
    <location>
        <begin position="482"/>
        <end position="501"/>
    </location>
</feature>
<keyword evidence="3" id="KW-0547">Nucleotide-binding</keyword>
<keyword evidence="10" id="KW-0539">Nucleus</keyword>
<comment type="similarity">
    <text evidence="2">Belongs to the SNF2/RAD54 helicase family. SWR1 subfamily.</text>
</comment>
<gene>
    <name evidence="15" type="ORF">FB192DRAFT_1383280</name>
</gene>
<protein>
    <submittedName>
        <fullName evidence="15">SNF2 family N-terminal domain-containing protein</fullName>
    </submittedName>
</protein>
<dbReference type="Pfam" id="PF00271">
    <property type="entry name" value="Helicase_C"/>
    <property type="match status" value="1"/>
</dbReference>
<feature type="region of interest" description="Disordered" evidence="11">
    <location>
        <begin position="1"/>
        <end position="24"/>
    </location>
</feature>
<dbReference type="GO" id="GO:0006338">
    <property type="term" value="P:chromatin remodeling"/>
    <property type="evidence" value="ECO:0007669"/>
    <property type="project" value="TreeGrafter"/>
</dbReference>
<evidence type="ECO:0000259" key="12">
    <source>
        <dbReference type="PROSITE" id="PS51192"/>
    </source>
</evidence>
<feature type="compositionally biased region" description="Low complexity" evidence="11">
    <location>
        <begin position="589"/>
        <end position="601"/>
    </location>
</feature>
<feature type="domain" description="Helicase C-terminal" evidence="13">
    <location>
        <begin position="1178"/>
        <end position="1328"/>
    </location>
</feature>
<evidence type="ECO:0000256" key="3">
    <source>
        <dbReference type="ARBA" id="ARBA00022741"/>
    </source>
</evidence>
<evidence type="ECO:0000259" key="13">
    <source>
        <dbReference type="PROSITE" id="PS51194"/>
    </source>
</evidence>
<dbReference type="GO" id="GO:0003677">
    <property type="term" value="F:DNA binding"/>
    <property type="evidence" value="ECO:0007669"/>
    <property type="project" value="UniProtKB-KW"/>
</dbReference>